<evidence type="ECO:0000313" key="4">
    <source>
        <dbReference type="Proteomes" id="UP000070720"/>
    </source>
</evidence>
<reference evidence="3 4" key="1">
    <citation type="journal article" date="2007" name="Science">
        <title>The Fusarium graminearum genome reveals a link between localized polymorphism and pathogen specialization.</title>
        <authorList>
            <person name="Cuomo C.A."/>
            <person name="Gueldener U."/>
            <person name="Xu J.-R."/>
            <person name="Trail F."/>
            <person name="Turgeon B.G."/>
            <person name="Di Pietro A."/>
            <person name="Walton J.D."/>
            <person name="Ma L.-J."/>
            <person name="Baker S.E."/>
            <person name="Rep M."/>
            <person name="Adam G."/>
            <person name="Antoniw J."/>
            <person name="Baldwin T."/>
            <person name="Calvo S.E."/>
            <person name="Chang Y.-L."/>
            <person name="DeCaprio D."/>
            <person name="Gale L.R."/>
            <person name="Gnerre S."/>
            <person name="Goswami R.S."/>
            <person name="Hammond-Kosack K."/>
            <person name="Harris L.J."/>
            <person name="Hilburn K."/>
            <person name="Kennell J.C."/>
            <person name="Kroken S."/>
            <person name="Magnuson J.K."/>
            <person name="Mannhaupt G."/>
            <person name="Mauceli E.W."/>
            <person name="Mewes H.-W."/>
            <person name="Mitterbauer R."/>
            <person name="Muehlbauer G."/>
            <person name="Muensterkoetter M."/>
            <person name="Nelson D."/>
            <person name="O'Donnell K."/>
            <person name="Ouellet T."/>
            <person name="Qi W."/>
            <person name="Quesneville H."/>
            <person name="Roncero M.I.G."/>
            <person name="Seong K.-Y."/>
            <person name="Tetko I.V."/>
            <person name="Urban M."/>
            <person name="Waalwijk C."/>
            <person name="Ward T.J."/>
            <person name="Yao J."/>
            <person name="Birren B.W."/>
            <person name="Kistler H.C."/>
        </authorList>
    </citation>
    <scope>NUCLEOTIDE SEQUENCE [LARGE SCALE GENOMIC DNA]</scope>
    <source>
        <strain evidence="4">ATCC MYA-4620 / CBS 123657 / FGSC 9075 / NRRL 31084 / PH-1</strain>
        <strain evidence="3">PH-1 / ATCC MYA-4620 / FGSC 9075 / NRRL 31084</strain>
    </source>
</reference>
<sequence>MCPGRTPSRTPGERIFKTTKSCSITSITHLRRELGFGARGEERDIAFKRAVRKQITTFVSSSDSIPAYKFTKWKNTVHQRGLLEVTKDFLDVQGKGSEFWPQSDLSDTTQPLQYWKDSAKIRSLMTKVFWRAAREYKRHKTAFSTPPLLSQSTDTSCQSENNPADIKQPLPDNTARLGGNSAEDPIDLEIMPPATSTAGPSVDNDPFAGMLVTFASFPPDEDSPYEPTSSEPFSMSLFTPDVLDCQPTDPTHDRQGAPEARMQERDLWEVPNSPPIVANAEQQTSKRPVEASSNDNNRQNKCPRNEATSSEQPTHPSNKSKKSRKATDVYITRRQSSRPKKQTFLPDAATPEEMMAIDRSSFLEGSKCEKRQQNKEKANSQASQASSFPLNNPAVPTGLMGEQSSAQAPREQAARLATEETAAMATAIGAEGQPRVATGLSAKAQGKQPALPTRQAPVSEAGPSREREVVEESAPRTETNISTAETSAPRTQTSAPRTQRNAPMTEMSAPQTIHPSTVNGSGGSDEQEQQQDFSVPISDQAQQALDSCELIYTTNMGDGVTWVTQRFPKSIFKMSLGDIFQQAGLDNSATLHLRFEGDCDDWPVSLKNTVTDEEKFSISKEQWLRHITKQHRRAASDSMAQRQRVRYFLSFSNNIFTR</sequence>
<dbReference type="AlphaFoldDB" id="A0A0E0RNS4"/>
<feature type="compositionally biased region" description="Polar residues" evidence="1">
    <location>
        <begin position="280"/>
        <end position="317"/>
    </location>
</feature>
<feature type="compositionally biased region" description="Low complexity" evidence="1">
    <location>
        <begin position="414"/>
        <end position="431"/>
    </location>
</feature>
<evidence type="ECO:0000313" key="3">
    <source>
        <dbReference type="EnsemblFungi" id="CEF72899"/>
    </source>
</evidence>
<name>A0A0E0RNS4_GIBZE</name>
<gene>
    <name evidence="3" type="primary">FG00879.1</name>
    <name evidence="2" type="ORF">FGRAMPH1_01T02197</name>
</gene>
<feature type="region of interest" description="Disordered" evidence="1">
    <location>
        <begin position="218"/>
        <end position="262"/>
    </location>
</feature>
<feature type="compositionally biased region" description="Basic and acidic residues" evidence="1">
    <location>
        <begin position="463"/>
        <end position="475"/>
    </location>
</feature>
<organism evidence="3">
    <name type="scientific">Gibberella zeae (strain ATCC MYA-4620 / CBS 123657 / FGSC 9075 / NRRL 31084 / PH-1)</name>
    <name type="common">Wheat head blight fungus</name>
    <name type="synonym">Fusarium graminearum</name>
    <dbReference type="NCBI Taxonomy" id="229533"/>
    <lineage>
        <taxon>Eukaryota</taxon>
        <taxon>Fungi</taxon>
        <taxon>Dikarya</taxon>
        <taxon>Ascomycota</taxon>
        <taxon>Pezizomycotina</taxon>
        <taxon>Sordariomycetes</taxon>
        <taxon>Hypocreomycetidae</taxon>
        <taxon>Hypocreales</taxon>
        <taxon>Nectriaceae</taxon>
        <taxon>Fusarium</taxon>
    </lineage>
</organism>
<feature type="region of interest" description="Disordered" evidence="1">
    <location>
        <begin position="277"/>
        <end position="533"/>
    </location>
</feature>
<feature type="compositionally biased region" description="Polar residues" evidence="1">
    <location>
        <begin position="145"/>
        <end position="162"/>
    </location>
</feature>
<feature type="compositionally biased region" description="Polar residues" evidence="1">
    <location>
        <begin position="226"/>
        <end position="237"/>
    </location>
</feature>
<reference evidence="3" key="5">
    <citation type="submission" date="2017-01" db="UniProtKB">
        <authorList>
            <consortium name="EnsemblFungi"/>
        </authorList>
    </citation>
    <scope>IDENTIFICATION</scope>
    <source>
        <strain evidence="3">PH-1 / ATCC MYA-4620 / FGSC 9075 / NRRL 31084</strain>
    </source>
</reference>
<feature type="compositionally biased region" description="Polar residues" evidence="1">
    <location>
        <begin position="476"/>
        <end position="519"/>
    </location>
</feature>
<reference key="3">
    <citation type="submission" date="2014-02" db="EMBL/GenBank/DDBJ databases">
        <title>A revised Fusarium graminearum genomic reference sequence using whole shotgun re-sequencing.</title>
        <authorList>
            <person name="King R."/>
            <person name="Urban M."/>
            <person name="Hassani-Pak K."/>
            <person name="Hammond-Kosack K."/>
        </authorList>
    </citation>
    <scope>NUCLEOTIDE SEQUENCE</scope>
    <source>
        <strain>PH-1</strain>
    </source>
</reference>
<dbReference type="InParanoid" id="A0A0E0RNS4"/>
<dbReference type="Proteomes" id="UP000070720">
    <property type="component" value="Chromosome 1"/>
</dbReference>
<keyword evidence="4" id="KW-1185">Reference proteome</keyword>
<proteinExistence type="predicted"/>
<feature type="compositionally biased region" description="Basic and acidic residues" evidence="1">
    <location>
        <begin position="250"/>
        <end position="262"/>
    </location>
</feature>
<reference evidence="2 4" key="4">
    <citation type="journal article" date="2015" name="BMC Genomics">
        <title>The completed genome sequence of the pathogenic ascomycete fungus Fusarium graminearum.</title>
        <authorList>
            <person name="King R."/>
            <person name="Urban M."/>
            <person name="Hammond-Kosack M.C."/>
            <person name="Hassani-Pak K."/>
            <person name="Hammond-Kosack K.E."/>
        </authorList>
    </citation>
    <scope>NUCLEOTIDE SEQUENCE [LARGE SCALE GENOMIC DNA]</scope>
    <source>
        <strain evidence="4">ATCC MYA-4620 / CBS 123657 / FGSC 9075 / NRRL 31084 / PH-1</strain>
        <strain evidence="2">PH-1</strain>
    </source>
</reference>
<dbReference type="EMBL" id="HG970332">
    <property type="protein sequence ID" value="CEF72899.1"/>
    <property type="molecule type" value="Genomic_DNA"/>
</dbReference>
<accession>A0A0E0RNS4</accession>
<protein>
    <submittedName>
        <fullName evidence="2">Chromosome 1, complete genome</fullName>
    </submittedName>
</protein>
<feature type="compositionally biased region" description="Basic and acidic residues" evidence="1">
    <location>
        <begin position="366"/>
        <end position="378"/>
    </location>
</feature>
<evidence type="ECO:0000256" key="1">
    <source>
        <dbReference type="SAM" id="MobiDB-lite"/>
    </source>
</evidence>
<feature type="region of interest" description="Disordered" evidence="1">
    <location>
        <begin position="145"/>
        <end position="186"/>
    </location>
</feature>
<dbReference type="EnsemblFungi" id="CEF72899">
    <property type="protein sequence ID" value="CEF72899"/>
    <property type="gene ID" value="FGRRES_15792"/>
</dbReference>
<reference evidence="3 4" key="2">
    <citation type="journal article" date="2010" name="Nature">
        <title>Comparative genomics reveals mobile pathogenicity chromosomes in Fusarium.</title>
        <authorList>
            <person name="Ma L.J."/>
            <person name="van der Does H.C."/>
            <person name="Borkovich K.A."/>
            <person name="Coleman J.J."/>
            <person name="Daboussi M.J."/>
            <person name="Di Pietro A."/>
            <person name="Dufresne M."/>
            <person name="Freitag M."/>
            <person name="Grabherr M."/>
            <person name="Henrissat B."/>
            <person name="Houterman P.M."/>
            <person name="Kang S."/>
            <person name="Shim W.B."/>
            <person name="Woloshuk C."/>
            <person name="Xie X."/>
            <person name="Xu J.R."/>
            <person name="Antoniw J."/>
            <person name="Baker S.E."/>
            <person name="Bluhm B.H."/>
            <person name="Breakspear A."/>
            <person name="Brown D.W."/>
            <person name="Butchko R.A."/>
            <person name="Chapman S."/>
            <person name="Coulson R."/>
            <person name="Coutinho P.M."/>
            <person name="Danchin E.G."/>
            <person name="Diener A."/>
            <person name="Gale L.R."/>
            <person name="Gardiner D.M."/>
            <person name="Goff S."/>
            <person name="Hammond-Kosack K.E."/>
            <person name="Hilburn K."/>
            <person name="Hua-Van A."/>
            <person name="Jonkers W."/>
            <person name="Kazan K."/>
            <person name="Kodira C.D."/>
            <person name="Koehrsen M."/>
            <person name="Kumar L."/>
            <person name="Lee Y.H."/>
            <person name="Li L."/>
            <person name="Manners J.M."/>
            <person name="Miranda-Saavedra D."/>
            <person name="Mukherjee M."/>
            <person name="Park G."/>
            <person name="Park J."/>
            <person name="Park S.Y."/>
            <person name="Proctor R.H."/>
            <person name="Regev A."/>
            <person name="Ruiz-Roldan M.C."/>
            <person name="Sain D."/>
            <person name="Sakthikumar S."/>
            <person name="Sykes S."/>
            <person name="Schwartz D.C."/>
            <person name="Turgeon B.G."/>
            <person name="Wapinski I."/>
            <person name="Yoder O."/>
            <person name="Young S."/>
            <person name="Zeng Q."/>
            <person name="Zhou S."/>
            <person name="Galagan J."/>
            <person name="Cuomo C.A."/>
            <person name="Kistler H.C."/>
            <person name="Rep M."/>
        </authorList>
    </citation>
    <scope>GENOME REANNOTATION</scope>
    <source>
        <strain evidence="4">ATCC MYA-4620 / CBS 123657 / FGSC 9075 / NRRL 31084 / PH-1</strain>
        <strain evidence="3">PH-1 / ATCC MYA-4620 / FGSC 9075 / NRRL 31084</strain>
    </source>
</reference>
<feature type="compositionally biased region" description="Polar residues" evidence="1">
    <location>
        <begin position="379"/>
        <end position="390"/>
    </location>
</feature>
<dbReference type="VEuPathDB" id="FungiDB:FGRAMPH1_01G02197"/>
<evidence type="ECO:0000313" key="2">
    <source>
        <dbReference type="EMBL" id="CEF72899.1"/>
    </source>
</evidence>